<proteinExistence type="predicted"/>
<feature type="region of interest" description="Disordered" evidence="1">
    <location>
        <begin position="1"/>
        <end position="86"/>
    </location>
</feature>
<sequence>MEWTTTSDVKAFDAAAGDFPRSRPAQHTAQLTVCARPRQRGPRVVDDGDPEFGRRTGTVARSERPLPAGRVGAVRSGDFSEGRFEP</sequence>
<evidence type="ECO:0000313" key="2">
    <source>
        <dbReference type="EMBL" id="MDF3288782.1"/>
    </source>
</evidence>
<name>A0ABT5ZG33_9ACTN</name>
<dbReference type="RefSeq" id="WP_276092526.1">
    <property type="nucleotide sequence ID" value="NZ_JARJBC010000003.1"/>
</dbReference>
<gene>
    <name evidence="2" type="ORF">P3G67_05950</name>
</gene>
<accession>A0ABT5ZG33</accession>
<evidence type="ECO:0000256" key="1">
    <source>
        <dbReference type="SAM" id="MobiDB-lite"/>
    </source>
</evidence>
<evidence type="ECO:0008006" key="4">
    <source>
        <dbReference type="Google" id="ProtNLM"/>
    </source>
</evidence>
<keyword evidence="3" id="KW-1185">Reference proteome</keyword>
<dbReference type="EMBL" id="JARJBC010000003">
    <property type="protein sequence ID" value="MDF3288782.1"/>
    <property type="molecule type" value="Genomic_DNA"/>
</dbReference>
<comment type="caution">
    <text evidence="2">The sequence shown here is derived from an EMBL/GenBank/DDBJ whole genome shotgun (WGS) entry which is preliminary data.</text>
</comment>
<dbReference type="Proteomes" id="UP001216579">
    <property type="component" value="Unassembled WGS sequence"/>
</dbReference>
<organism evidence="2 3">
    <name type="scientific">Streptomyces silvisoli</name>
    <dbReference type="NCBI Taxonomy" id="3034235"/>
    <lineage>
        <taxon>Bacteria</taxon>
        <taxon>Bacillati</taxon>
        <taxon>Actinomycetota</taxon>
        <taxon>Actinomycetes</taxon>
        <taxon>Kitasatosporales</taxon>
        <taxon>Streptomycetaceae</taxon>
        <taxon>Streptomyces</taxon>
    </lineage>
</organism>
<protein>
    <recommendedName>
        <fullName evidence="4">DUF397 domain-containing protein</fullName>
    </recommendedName>
</protein>
<reference evidence="2 3" key="1">
    <citation type="submission" date="2023-03" db="EMBL/GenBank/DDBJ databases">
        <title>Draft genome sequence of Streptomyces sp. RB6PN23 isolated from peat swamp forest in Thailand.</title>
        <authorList>
            <person name="Klaysubun C."/>
            <person name="Duangmal K."/>
        </authorList>
    </citation>
    <scope>NUCLEOTIDE SEQUENCE [LARGE SCALE GENOMIC DNA]</scope>
    <source>
        <strain evidence="2 3">RB6PN23</strain>
    </source>
</reference>
<evidence type="ECO:0000313" key="3">
    <source>
        <dbReference type="Proteomes" id="UP001216579"/>
    </source>
</evidence>
<feature type="compositionally biased region" description="Basic and acidic residues" evidence="1">
    <location>
        <begin position="43"/>
        <end position="54"/>
    </location>
</feature>